<dbReference type="Pfam" id="PF00665">
    <property type="entry name" value="rve"/>
    <property type="match status" value="1"/>
</dbReference>
<feature type="domain" description="Integrase catalytic" evidence="1">
    <location>
        <begin position="28"/>
        <end position="111"/>
    </location>
</feature>
<dbReference type="eggNOG" id="COG2801">
    <property type="taxonomic scope" value="Bacteria"/>
</dbReference>
<keyword evidence="3" id="KW-1185">Reference proteome</keyword>
<dbReference type="GO" id="GO:0015074">
    <property type="term" value="P:DNA integration"/>
    <property type="evidence" value="ECO:0007669"/>
    <property type="project" value="InterPro"/>
</dbReference>
<dbReference type="Proteomes" id="UP000001225">
    <property type="component" value="Chromosome"/>
</dbReference>
<dbReference type="PANTHER" id="PTHR47515">
    <property type="entry name" value="LOW CALCIUM RESPONSE LOCUS PROTEIN T"/>
    <property type="match status" value="1"/>
</dbReference>
<gene>
    <name evidence="2" type="ordered locus">Bpet0227</name>
</gene>
<dbReference type="InterPro" id="IPR012337">
    <property type="entry name" value="RNaseH-like_sf"/>
</dbReference>
<dbReference type="STRING" id="94624.Bpet0227"/>
<organism evidence="2 3">
    <name type="scientific">Bordetella petrii (strain ATCC BAA-461 / DSM 12804 / CCUG 43448 / CIP 107267 / Se-1111R)</name>
    <dbReference type="NCBI Taxonomy" id="340100"/>
    <lineage>
        <taxon>Bacteria</taxon>
        <taxon>Pseudomonadati</taxon>
        <taxon>Pseudomonadota</taxon>
        <taxon>Betaproteobacteria</taxon>
        <taxon>Burkholderiales</taxon>
        <taxon>Alcaligenaceae</taxon>
        <taxon>Bordetella</taxon>
    </lineage>
</organism>
<evidence type="ECO:0000259" key="1">
    <source>
        <dbReference type="PROSITE" id="PS50994"/>
    </source>
</evidence>
<dbReference type="AlphaFoldDB" id="A9HXR3"/>
<dbReference type="GO" id="GO:0003676">
    <property type="term" value="F:nucleic acid binding"/>
    <property type="evidence" value="ECO:0007669"/>
    <property type="project" value="InterPro"/>
</dbReference>
<dbReference type="KEGG" id="bpt:Bpet0227"/>
<dbReference type="SUPFAM" id="SSF53098">
    <property type="entry name" value="Ribonuclease H-like"/>
    <property type="match status" value="1"/>
</dbReference>
<dbReference type="InterPro" id="IPR001584">
    <property type="entry name" value="Integrase_cat-core"/>
</dbReference>
<dbReference type="InterPro" id="IPR036397">
    <property type="entry name" value="RNaseH_sf"/>
</dbReference>
<name>A9HXR3_BORPD</name>
<protein>
    <submittedName>
        <fullName evidence="2">Transposase</fullName>
    </submittedName>
</protein>
<dbReference type="Gene3D" id="3.30.420.10">
    <property type="entry name" value="Ribonuclease H-like superfamily/Ribonuclease H"/>
    <property type="match status" value="1"/>
</dbReference>
<dbReference type="EMBL" id="AM902716">
    <property type="protein sequence ID" value="CAP40558.1"/>
    <property type="molecule type" value="Genomic_DNA"/>
</dbReference>
<sequence>MTVSDAQRLKALEWADNRLSNLLAESVLDNAALKDQLVDGFVADGLAYGRRFRCLNVVDDYTRECLAIEVDTSLPGLRVAHDLDRIAAMRGLPRSFTVDNGPEFAGKALDA</sequence>
<reference evidence="2 3" key="1">
    <citation type="journal article" date="2008" name="BMC Genomics">
        <title>The missing link: Bordetella petrii is endowed with both the metabolic versatility of environmental bacteria and virulence traits of pathogenic Bordetellae.</title>
        <authorList>
            <person name="Gross R."/>
            <person name="Guzman C.A."/>
            <person name="Sebaihia M."/>
            <person name="Martins Dos Santos V.A."/>
            <person name="Pieper D.H."/>
            <person name="Koebnik R."/>
            <person name="Lechner M."/>
            <person name="Bartels D."/>
            <person name="Buhrmester J."/>
            <person name="Choudhuri J.V."/>
            <person name="Ebensen T."/>
            <person name="Gaigalat L."/>
            <person name="Herrmann S."/>
            <person name="Khachane A.N."/>
            <person name="Larisch C."/>
            <person name="Link S."/>
            <person name="Linke B."/>
            <person name="Meyer F."/>
            <person name="Mormann S."/>
            <person name="Nakunst D."/>
            <person name="Rueckert C."/>
            <person name="Schneiker-Bekel S."/>
            <person name="Schulze K."/>
            <person name="Vorhoelter F.J."/>
            <person name="Yevsa T."/>
            <person name="Engle J.T."/>
            <person name="Goldman W.E."/>
            <person name="Puehler A."/>
            <person name="Goebel U.B."/>
            <person name="Goesmann A."/>
            <person name="Bloecker H."/>
            <person name="Kaiser O."/>
            <person name="Martinez-Arias R."/>
        </authorList>
    </citation>
    <scope>NUCLEOTIDE SEQUENCE [LARGE SCALE GENOMIC DNA]</scope>
    <source>
        <strain evidence="3">ATCC BAA-461 / DSM 12804 / CCUG 43448 / CIP 107267 / Se-1111R</strain>
    </source>
</reference>
<accession>A9HXR3</accession>
<proteinExistence type="predicted"/>
<evidence type="ECO:0000313" key="2">
    <source>
        <dbReference type="EMBL" id="CAP40558.1"/>
    </source>
</evidence>
<dbReference type="PROSITE" id="PS50994">
    <property type="entry name" value="INTEGRASE"/>
    <property type="match status" value="1"/>
</dbReference>
<evidence type="ECO:0000313" key="3">
    <source>
        <dbReference type="Proteomes" id="UP000001225"/>
    </source>
</evidence>
<dbReference type="PANTHER" id="PTHR47515:SF1">
    <property type="entry name" value="BLR2054 PROTEIN"/>
    <property type="match status" value="1"/>
</dbReference>